<evidence type="ECO:0000313" key="3">
    <source>
        <dbReference type="Proteomes" id="UP001589693"/>
    </source>
</evidence>
<comment type="caution">
    <text evidence="2">The sequence shown here is derived from an EMBL/GenBank/DDBJ whole genome shotgun (WGS) entry which is preliminary data.</text>
</comment>
<feature type="region of interest" description="Disordered" evidence="1">
    <location>
        <begin position="92"/>
        <end position="113"/>
    </location>
</feature>
<evidence type="ECO:0000313" key="2">
    <source>
        <dbReference type="EMBL" id="MFB9908840.1"/>
    </source>
</evidence>
<dbReference type="Proteomes" id="UP001589693">
    <property type="component" value="Unassembled WGS sequence"/>
</dbReference>
<dbReference type="RefSeq" id="WP_377860949.1">
    <property type="nucleotide sequence ID" value="NZ_JBHLZU010000029.1"/>
</dbReference>
<accession>A0ABV6A6P2</accession>
<proteinExistence type="predicted"/>
<gene>
    <name evidence="2" type="ORF">ACFFQA_33300</name>
</gene>
<sequence length="258" mass="28502">MTLRTIPADLPQEALRELVRRIHDEIRPRVYAVADNGSNAENYPLRDALNLLGSAAQDFADAANDLDRCIEQINHYRVEVFPNDVAPTVAMSPRDRASSPDNTEVPHPSRWDGHALVGTLDPAWAEQVRRTMLRPTEGSKQTRGTWFTADGVSIPMLSGSDSKGETAAIGQKLIDSPLFPPMPKGFNPDASRHVETKGAHRMRQENITYAVVVLIKRMCRGGFDCYTAVRALLPLGSTLVVREPDSDRPKIIEGEAQP</sequence>
<dbReference type="EMBL" id="JBHLZU010000029">
    <property type="protein sequence ID" value="MFB9908840.1"/>
    <property type="molecule type" value="Genomic_DNA"/>
</dbReference>
<keyword evidence="3" id="KW-1185">Reference proteome</keyword>
<reference evidence="2 3" key="1">
    <citation type="submission" date="2024-09" db="EMBL/GenBank/DDBJ databases">
        <authorList>
            <person name="Sun Q."/>
            <person name="Mori K."/>
        </authorList>
    </citation>
    <scope>NUCLEOTIDE SEQUENCE [LARGE SCALE GENOMIC DNA]</scope>
    <source>
        <strain evidence="2 3">TBRC 7907</strain>
    </source>
</reference>
<evidence type="ECO:0000256" key="1">
    <source>
        <dbReference type="SAM" id="MobiDB-lite"/>
    </source>
</evidence>
<protein>
    <submittedName>
        <fullName evidence="2">DddA-like double-stranded DNA deaminase toxin</fullName>
    </submittedName>
</protein>
<dbReference type="InterPro" id="IPR032724">
    <property type="entry name" value="SCP1.201-like"/>
</dbReference>
<organism evidence="2 3">
    <name type="scientific">Allokutzneria oryzae</name>
    <dbReference type="NCBI Taxonomy" id="1378989"/>
    <lineage>
        <taxon>Bacteria</taxon>
        <taxon>Bacillati</taxon>
        <taxon>Actinomycetota</taxon>
        <taxon>Actinomycetes</taxon>
        <taxon>Pseudonocardiales</taxon>
        <taxon>Pseudonocardiaceae</taxon>
        <taxon>Allokutzneria</taxon>
    </lineage>
</organism>
<name>A0ABV6A6P2_9PSEU</name>
<dbReference type="Pfam" id="PF14428">
    <property type="entry name" value="DddA-like"/>
    <property type="match status" value="1"/>
</dbReference>